<dbReference type="InterPro" id="IPR048382">
    <property type="entry name" value="BCAS3_WD40"/>
</dbReference>
<evidence type="ECO:0000259" key="4">
    <source>
        <dbReference type="Pfam" id="PF21034"/>
    </source>
</evidence>
<feature type="domain" description="BCAS3" evidence="3">
    <location>
        <begin position="787"/>
        <end position="916"/>
    </location>
</feature>
<dbReference type="GO" id="GO:0006914">
    <property type="term" value="P:autophagy"/>
    <property type="evidence" value="ECO:0007669"/>
    <property type="project" value="InterPro"/>
</dbReference>
<evidence type="ECO:0008006" key="7">
    <source>
        <dbReference type="Google" id="ProtNLM"/>
    </source>
</evidence>
<feature type="compositionally biased region" description="Low complexity" evidence="2">
    <location>
        <begin position="833"/>
        <end position="867"/>
    </location>
</feature>
<dbReference type="Proteomes" id="UP001212152">
    <property type="component" value="Unassembled WGS sequence"/>
</dbReference>
<dbReference type="SUPFAM" id="SSF50978">
    <property type="entry name" value="WD40 repeat-like"/>
    <property type="match status" value="1"/>
</dbReference>
<dbReference type="InterPro" id="IPR036322">
    <property type="entry name" value="WD40_repeat_dom_sf"/>
</dbReference>
<feature type="compositionally biased region" description="Pro residues" evidence="2">
    <location>
        <begin position="1126"/>
        <end position="1147"/>
    </location>
</feature>
<dbReference type="InterPro" id="IPR045142">
    <property type="entry name" value="BCAS3-like"/>
</dbReference>
<dbReference type="GO" id="GO:0042594">
    <property type="term" value="P:response to starvation"/>
    <property type="evidence" value="ECO:0007669"/>
    <property type="project" value="TreeGrafter"/>
</dbReference>
<feature type="compositionally biased region" description="Gly residues" evidence="2">
    <location>
        <begin position="298"/>
        <end position="307"/>
    </location>
</feature>
<comment type="subcellular location">
    <subcellularLocation>
        <location evidence="1">Preautophagosomal structure</location>
    </subcellularLocation>
</comment>
<dbReference type="GO" id="GO:0000407">
    <property type="term" value="C:phagophore assembly site"/>
    <property type="evidence" value="ECO:0007669"/>
    <property type="project" value="UniProtKB-SubCell"/>
</dbReference>
<dbReference type="InterPro" id="IPR022175">
    <property type="entry name" value="BCAS3_dom"/>
</dbReference>
<accession>A0AAD5TI70</accession>
<evidence type="ECO:0000313" key="5">
    <source>
        <dbReference type="EMBL" id="KAJ3177335.1"/>
    </source>
</evidence>
<sequence>MHAHHSQGVRAQPKALRPPTFAAEVSSYLGGLSSYISHNLPDRLQWNATGEEGGPGDFEPTEKILSAKFCWINWATTCTTSSSNNNSTTSSYSSSPSSSSLKRLCLFLGYQNGFHIWDVTDADNVYELASLRTGFGNVHAIEPAPAPLLPKAHDNTAAVLVDTFKALRPLVALITDEPPPAEGATKRSLKLFSMHSLNTAYTLQPTQNQHPADEAVAVKCNSRVIAVAFASHVLNIYSSATMALLGTFTNVIASPARGPGVWDIGMRYIIYATSTAPPLPRRASFTAGDVDSDDYDEAGGGVRGGGNSTTAAGAASGGGGDDHIDARKVAGKVAKELVVGAKVLGEYGYHTLSNYFAPAAPAGGAEGGGAGAVTAAACKGDSQPRGSAHHHHHHHSDTRGSTPPIAGAVIIAALPLEGGTPTPPNTTPIAHWKPHTNPVSVACFDLSQTLGLTASMQGTTFYLWEVPTRSTKLKNAPRTSVRCLYKLERGYTAATIESIAFSHNSRWIGATTARGTTHVYHVDPFVGRNKRSAAGGVGADERLALINGLTEPAGGGVSDALGAFGSGVEAVGGVKSVYPVARVKRQLPSCGETPHVADDLGGEAVAGRSILLAAAFLPAEKLRGRDGGAVSCVGNGGAVGYARRPSGERSSPGGSLAGSWGSPRTALLDPLTASAGGGGTTATTTTTRVHRQRILTFQSSERGGLMIHHVDVMLEHSAGLSPTAAGAGTAISASSAPHMSFSAPRSGSPLERFSPSSLLWNAVPAALSTALGGVGGAAGMRKQSNAQPQQHVRVKVSDLMEWNVKRDADWGEVKQAFGDRAGGTKAKPKSKPKPAASKASASALPAAARKTSPVSSSPPSTTSSISSYPAGVSTLWAKQIEIRTHHPSLQRPPVFLSPQFVFQVYDPTATSATQKKSVKTPSPTDPTSASASAPRPAPDLDDLPPTRDVQIKREALKPHGADERRSGPSSHFPTMHRNSADGDGEDGIQENLSTAMDSPIMMGQQQRLAKVVELRPPKKVPESLSFEDAFHIPIDTPPASWSGGIGTNQNDPVAGTSKNNEAKSSTFAQGDPPGRQQDTSSSSSSSLKIPAPPRSLLLSPPSPSSLSASTCSSLSFDEVDVGGADLPPPPIPKPKPKPKPNPPPPPAAAANGKKRGKK</sequence>
<dbReference type="PANTHER" id="PTHR13268">
    <property type="entry name" value="BREAST CARCINOMA AMPLIFIED SEQUENCE 3"/>
    <property type="match status" value="1"/>
</dbReference>
<feature type="compositionally biased region" description="Low complexity" evidence="2">
    <location>
        <begin position="920"/>
        <end position="934"/>
    </location>
</feature>
<feature type="region of interest" description="Disordered" evidence="2">
    <location>
        <begin position="283"/>
        <end position="321"/>
    </location>
</feature>
<feature type="compositionally biased region" description="Low complexity" evidence="2">
    <location>
        <begin position="1094"/>
        <end position="1115"/>
    </location>
</feature>
<protein>
    <recommendedName>
        <fullName evidence="7">BCAS3 domain-containing protein</fullName>
    </recommendedName>
</protein>
<keyword evidence="6" id="KW-1185">Reference proteome</keyword>
<evidence type="ECO:0000256" key="2">
    <source>
        <dbReference type="SAM" id="MobiDB-lite"/>
    </source>
</evidence>
<feature type="compositionally biased region" description="Polar residues" evidence="2">
    <location>
        <begin position="1047"/>
        <end position="1068"/>
    </location>
</feature>
<dbReference type="AlphaFoldDB" id="A0AAD5TI70"/>
<feature type="region of interest" description="Disordered" evidence="2">
    <location>
        <begin position="1022"/>
        <end position="1158"/>
    </location>
</feature>
<feature type="region of interest" description="Disordered" evidence="2">
    <location>
        <begin position="377"/>
        <end position="403"/>
    </location>
</feature>
<name>A0AAD5TI70_9FUNG</name>
<dbReference type="Gene3D" id="2.130.10.10">
    <property type="entry name" value="YVTN repeat-like/Quinoprotein amine dehydrogenase"/>
    <property type="match status" value="1"/>
</dbReference>
<dbReference type="Pfam" id="PF21034">
    <property type="entry name" value="BCAS3_WD40"/>
    <property type="match status" value="1"/>
</dbReference>
<feature type="compositionally biased region" description="Basic residues" evidence="2">
    <location>
        <begin position="387"/>
        <end position="396"/>
    </location>
</feature>
<proteinExistence type="predicted"/>
<reference evidence="5" key="1">
    <citation type="submission" date="2020-05" db="EMBL/GenBank/DDBJ databases">
        <title>Phylogenomic resolution of chytrid fungi.</title>
        <authorList>
            <person name="Stajich J.E."/>
            <person name="Amses K."/>
            <person name="Simmons R."/>
            <person name="Seto K."/>
            <person name="Myers J."/>
            <person name="Bonds A."/>
            <person name="Quandt C.A."/>
            <person name="Barry K."/>
            <person name="Liu P."/>
            <person name="Grigoriev I."/>
            <person name="Longcore J.E."/>
            <person name="James T.Y."/>
        </authorList>
    </citation>
    <scope>NUCLEOTIDE SEQUENCE</scope>
    <source>
        <strain evidence="5">JEL0379</strain>
    </source>
</reference>
<comment type="caution">
    <text evidence="5">The sequence shown here is derived from an EMBL/GenBank/DDBJ whole genome shotgun (WGS) entry which is preliminary data.</text>
</comment>
<gene>
    <name evidence="5" type="ORF">HDU87_004587</name>
</gene>
<dbReference type="PANTHER" id="PTHR13268:SF0">
    <property type="entry name" value="BCAS3 MICROTUBULE ASSOCIATED CELL MIGRATION FACTOR"/>
    <property type="match status" value="1"/>
</dbReference>
<dbReference type="Pfam" id="PF12490">
    <property type="entry name" value="BCAS3"/>
    <property type="match status" value="1"/>
</dbReference>
<feature type="compositionally biased region" description="Basic and acidic residues" evidence="2">
    <location>
        <begin position="949"/>
        <end position="966"/>
    </location>
</feature>
<feature type="region of interest" description="Disordered" evidence="2">
    <location>
        <begin position="911"/>
        <end position="990"/>
    </location>
</feature>
<dbReference type="InterPro" id="IPR015943">
    <property type="entry name" value="WD40/YVTN_repeat-like_dom_sf"/>
</dbReference>
<organism evidence="5 6">
    <name type="scientific">Geranomyces variabilis</name>
    <dbReference type="NCBI Taxonomy" id="109894"/>
    <lineage>
        <taxon>Eukaryota</taxon>
        <taxon>Fungi</taxon>
        <taxon>Fungi incertae sedis</taxon>
        <taxon>Chytridiomycota</taxon>
        <taxon>Chytridiomycota incertae sedis</taxon>
        <taxon>Chytridiomycetes</taxon>
        <taxon>Spizellomycetales</taxon>
        <taxon>Powellomycetaceae</taxon>
        <taxon>Geranomyces</taxon>
    </lineage>
</organism>
<dbReference type="EMBL" id="JADGJQ010000034">
    <property type="protein sequence ID" value="KAJ3177335.1"/>
    <property type="molecule type" value="Genomic_DNA"/>
</dbReference>
<feature type="region of interest" description="Disordered" evidence="2">
    <location>
        <begin position="641"/>
        <end position="687"/>
    </location>
</feature>
<evidence type="ECO:0000256" key="1">
    <source>
        <dbReference type="ARBA" id="ARBA00004329"/>
    </source>
</evidence>
<evidence type="ECO:0000313" key="6">
    <source>
        <dbReference type="Proteomes" id="UP001212152"/>
    </source>
</evidence>
<feature type="domain" description="BCAS3 WD40" evidence="4">
    <location>
        <begin position="429"/>
        <end position="528"/>
    </location>
</feature>
<feature type="region of interest" description="Disordered" evidence="2">
    <location>
        <begin position="815"/>
        <end position="868"/>
    </location>
</feature>
<evidence type="ECO:0000259" key="3">
    <source>
        <dbReference type="Pfam" id="PF12490"/>
    </source>
</evidence>